<dbReference type="GO" id="GO:0004423">
    <property type="term" value="F:iduronate-2-sulfatase activity"/>
    <property type="evidence" value="ECO:0007669"/>
    <property type="project" value="InterPro"/>
</dbReference>
<gene>
    <name evidence="8" type="ORF">K4G66_19235</name>
</gene>
<evidence type="ECO:0000256" key="4">
    <source>
        <dbReference type="ARBA" id="ARBA00022729"/>
    </source>
</evidence>
<evidence type="ECO:0000259" key="7">
    <source>
        <dbReference type="Pfam" id="PF00884"/>
    </source>
</evidence>
<dbReference type="PROSITE" id="PS00149">
    <property type="entry name" value="SULFATASE_2"/>
    <property type="match status" value="1"/>
</dbReference>
<comment type="cofactor">
    <cofactor evidence="1">
        <name>Ca(2+)</name>
        <dbReference type="ChEBI" id="CHEBI:29108"/>
    </cofactor>
</comment>
<keyword evidence="4" id="KW-0732">Signal</keyword>
<organism evidence="8">
    <name type="scientific">Roseihalotalea indica</name>
    <dbReference type="NCBI Taxonomy" id="2867963"/>
    <lineage>
        <taxon>Bacteria</taxon>
        <taxon>Pseudomonadati</taxon>
        <taxon>Bacteroidota</taxon>
        <taxon>Cytophagia</taxon>
        <taxon>Cytophagales</taxon>
        <taxon>Catalimonadaceae</taxon>
        <taxon>Roseihalotalea</taxon>
    </lineage>
</organism>
<protein>
    <submittedName>
        <fullName evidence="8">Sulfatase</fullName>
    </submittedName>
</protein>
<dbReference type="GO" id="GO:0005737">
    <property type="term" value="C:cytoplasm"/>
    <property type="evidence" value="ECO:0007669"/>
    <property type="project" value="TreeGrafter"/>
</dbReference>
<dbReference type="InterPro" id="IPR017850">
    <property type="entry name" value="Alkaline_phosphatase_core_sf"/>
</dbReference>
<dbReference type="InterPro" id="IPR024607">
    <property type="entry name" value="Sulfatase_CS"/>
</dbReference>
<accession>A0AA49JC99</accession>
<dbReference type="InterPro" id="IPR035874">
    <property type="entry name" value="IDS"/>
</dbReference>
<evidence type="ECO:0000313" key="8">
    <source>
        <dbReference type="EMBL" id="WKN34511.1"/>
    </source>
</evidence>
<name>A0AA49JC99_9BACT</name>
<dbReference type="Pfam" id="PF00884">
    <property type="entry name" value="Sulfatase"/>
    <property type="match status" value="1"/>
</dbReference>
<comment type="similarity">
    <text evidence="2">Belongs to the sulfatase family.</text>
</comment>
<dbReference type="PANTHER" id="PTHR45953:SF1">
    <property type="entry name" value="IDURONATE 2-SULFATASE"/>
    <property type="match status" value="1"/>
</dbReference>
<reference evidence="8" key="2">
    <citation type="journal article" date="2024" name="Antonie Van Leeuwenhoek">
        <title>Roseihalotalea indica gen. nov., sp. nov., a halophilic Bacteroidetes from mesopelagic Southwest Indian Ocean with higher carbohydrate metabolic potential.</title>
        <authorList>
            <person name="Chen B."/>
            <person name="Zhang M."/>
            <person name="Lin D."/>
            <person name="Ye J."/>
            <person name="Tang K."/>
        </authorList>
    </citation>
    <scope>NUCLEOTIDE SEQUENCE</scope>
    <source>
        <strain evidence="8">TK19036</strain>
    </source>
</reference>
<dbReference type="CDD" id="cd16030">
    <property type="entry name" value="iduronate-2-sulfatase"/>
    <property type="match status" value="1"/>
</dbReference>
<keyword evidence="3" id="KW-0479">Metal-binding</keyword>
<feature type="domain" description="Sulfatase N-terminal" evidence="7">
    <location>
        <begin position="39"/>
        <end position="379"/>
    </location>
</feature>
<evidence type="ECO:0000256" key="2">
    <source>
        <dbReference type="ARBA" id="ARBA00008779"/>
    </source>
</evidence>
<evidence type="ECO:0000256" key="6">
    <source>
        <dbReference type="ARBA" id="ARBA00022837"/>
    </source>
</evidence>
<evidence type="ECO:0000256" key="5">
    <source>
        <dbReference type="ARBA" id="ARBA00022801"/>
    </source>
</evidence>
<dbReference type="SUPFAM" id="SSF53649">
    <property type="entry name" value="Alkaline phosphatase-like"/>
    <property type="match status" value="1"/>
</dbReference>
<dbReference type="AlphaFoldDB" id="A0AA49JC99"/>
<evidence type="ECO:0000256" key="1">
    <source>
        <dbReference type="ARBA" id="ARBA00001913"/>
    </source>
</evidence>
<evidence type="ECO:0000256" key="3">
    <source>
        <dbReference type="ARBA" id="ARBA00022723"/>
    </source>
</evidence>
<keyword evidence="5" id="KW-0378">Hydrolase</keyword>
<reference evidence="8" key="1">
    <citation type="journal article" date="2023" name="Comput. Struct. Biotechnol. J.">
        <title>Discovery of a novel marine Bacteroidetes with a rich repertoire of carbohydrate-active enzymes.</title>
        <authorList>
            <person name="Chen B."/>
            <person name="Liu G."/>
            <person name="Chen Q."/>
            <person name="Wang H."/>
            <person name="Liu L."/>
            <person name="Tang K."/>
        </authorList>
    </citation>
    <scope>NUCLEOTIDE SEQUENCE</scope>
    <source>
        <strain evidence="8">TK19036</strain>
    </source>
</reference>
<dbReference type="InterPro" id="IPR000917">
    <property type="entry name" value="Sulfatase_N"/>
</dbReference>
<dbReference type="GO" id="GO:0046872">
    <property type="term" value="F:metal ion binding"/>
    <property type="evidence" value="ECO:0007669"/>
    <property type="project" value="UniProtKB-KW"/>
</dbReference>
<dbReference type="EMBL" id="CP120682">
    <property type="protein sequence ID" value="WKN34511.1"/>
    <property type="molecule type" value="Genomic_DNA"/>
</dbReference>
<dbReference type="PANTHER" id="PTHR45953">
    <property type="entry name" value="IDURONATE 2-SULFATASE"/>
    <property type="match status" value="1"/>
</dbReference>
<keyword evidence="6" id="KW-0106">Calcium</keyword>
<dbReference type="Gene3D" id="3.40.720.10">
    <property type="entry name" value="Alkaline Phosphatase, subunit A"/>
    <property type="match status" value="1"/>
</dbReference>
<sequence length="505" mass="56951">MPGSRIKSNQVACLLALIQWLVMDPVYAQKKEEMSHPMNILFIAVDDLRPSLGCYGDAKAVTPNIDQLADGSMVFMNAYCQQAVCNPSRASMLTGLRPDQIQVTDLGTHFREKRPEVVTLPQIFKEEGYQSVGIGKVFHGSAKAQDEPSWSEPVEYAISVKEDEYYLPENRQGGKAAATEAANADDEVYEDGKIVERGIEWLQKFKRTDAPFFLALGFKKPHLPFCAPQEYWDLYQRTDFSLLPNQNKPKEAPGLAFHHWEELRGYADIPKQGSLAPEKEQELWHGYYACVSYVDAQIGRVLQTLEELGVKENTIVVVWGDHGYHLGEQQLWAKATNFELDTRIPLLISVPSVTRNGAKTKAIVEAVDLYPTLISLCGIKAQQTLAGNDLTPLLENPSQPGEQVAFSQFGRPYAALFNTPATHMGYTVRTSEWRYTAWFNLKSGKVDEQELYAMDTELVEQKNLHGLPEFVEQESQLREWVIEYKNGEYKKTTDATAGKKSQNQK</sequence>
<proteinExistence type="inferred from homology"/>